<gene>
    <name evidence="2" type="ORF">D9758_000434</name>
</gene>
<dbReference type="GO" id="GO:0005615">
    <property type="term" value="C:extracellular space"/>
    <property type="evidence" value="ECO:0007669"/>
    <property type="project" value="TreeGrafter"/>
</dbReference>
<dbReference type="PANTHER" id="PTHR10900">
    <property type="entry name" value="PERIOSTIN-RELATED"/>
    <property type="match status" value="1"/>
</dbReference>
<dbReference type="InterPro" id="IPR050904">
    <property type="entry name" value="Adhesion/Biosynth-related"/>
</dbReference>
<reference evidence="2 3" key="1">
    <citation type="journal article" date="2020" name="ISME J.">
        <title>Uncovering the hidden diversity of litter-decomposition mechanisms in mushroom-forming fungi.</title>
        <authorList>
            <person name="Floudas D."/>
            <person name="Bentzer J."/>
            <person name="Ahren D."/>
            <person name="Johansson T."/>
            <person name="Persson P."/>
            <person name="Tunlid A."/>
        </authorList>
    </citation>
    <scope>NUCLEOTIDE SEQUENCE [LARGE SCALE GENOMIC DNA]</scope>
    <source>
        <strain evidence="2 3">CBS 291.85</strain>
    </source>
</reference>
<dbReference type="Proteomes" id="UP000559256">
    <property type="component" value="Unassembled WGS sequence"/>
</dbReference>
<dbReference type="SMART" id="SM00554">
    <property type="entry name" value="FAS1"/>
    <property type="match status" value="4"/>
</dbReference>
<evidence type="ECO:0000313" key="3">
    <source>
        <dbReference type="Proteomes" id="UP000559256"/>
    </source>
</evidence>
<proteinExistence type="predicted"/>
<keyword evidence="3" id="KW-1185">Reference proteome</keyword>
<dbReference type="GO" id="GO:0016236">
    <property type="term" value="P:macroautophagy"/>
    <property type="evidence" value="ECO:0007669"/>
    <property type="project" value="TreeGrafter"/>
</dbReference>
<evidence type="ECO:0000313" key="2">
    <source>
        <dbReference type="EMBL" id="KAF5375033.1"/>
    </source>
</evidence>
<name>A0A8H5H1J3_9AGAR</name>
<dbReference type="Pfam" id="PF02469">
    <property type="entry name" value="Fasciclin"/>
    <property type="match status" value="5"/>
</dbReference>
<dbReference type="PANTHER" id="PTHR10900:SF77">
    <property type="entry name" value="FI19380P1"/>
    <property type="match status" value="1"/>
</dbReference>
<dbReference type="InterPro" id="IPR036378">
    <property type="entry name" value="FAS1_dom_sf"/>
</dbReference>
<dbReference type="OrthoDB" id="14252at2759"/>
<dbReference type="SUPFAM" id="SSF82153">
    <property type="entry name" value="FAS1 domain"/>
    <property type="match status" value="5"/>
</dbReference>
<comment type="caution">
    <text evidence="2">The sequence shown here is derived from an EMBL/GenBank/DDBJ whole genome shotgun (WGS) entry which is preliminary data.</text>
</comment>
<accession>A0A8H5H1J3</accession>
<protein>
    <recommendedName>
        <fullName evidence="1">FAS1 domain-containing protein</fullName>
    </recommendedName>
</protein>
<organism evidence="2 3">
    <name type="scientific">Tetrapyrgos nigripes</name>
    <dbReference type="NCBI Taxonomy" id="182062"/>
    <lineage>
        <taxon>Eukaryota</taxon>
        <taxon>Fungi</taxon>
        <taxon>Dikarya</taxon>
        <taxon>Basidiomycota</taxon>
        <taxon>Agaricomycotina</taxon>
        <taxon>Agaricomycetes</taxon>
        <taxon>Agaricomycetidae</taxon>
        <taxon>Agaricales</taxon>
        <taxon>Marasmiineae</taxon>
        <taxon>Marasmiaceae</taxon>
        <taxon>Tetrapyrgos</taxon>
    </lineage>
</organism>
<dbReference type="Gene3D" id="2.30.180.10">
    <property type="entry name" value="FAS1 domain"/>
    <property type="match status" value="5"/>
</dbReference>
<sequence>MLWLLFALPLSLALQVPFDVHVSSTTLVDALSNDSDYSSLLYLLQRARLIPTLNRLNGSTLFAPTNDAINRHRNPLWNAIIEDPNYSSNDNINQQLRQELFYHLLNYSITAFPEDQASLQVHKTLQFPHIPLQPPTHEPPPNPPWLPVPGGSLGNEPQRLRVASRKENAWVGVDAFAKGGAKVVKGRVDAGNGVLLGIDDVLVSPPDLATVLSQTKSASYFHNVLTPEIRKLLNSTSSLTVFLPVNKAWDALDPYERIYLESPYATDDLNRILNMHAVVEDDVKWSDLFEPAINLTTIDGTTLEIVVAPEKTMISTAELVHPDIYASNGVLHLVSSLLIPDGALRITPEKYLLSLGCTSFVDLIHDSELTSLINDTDAQYTILAPDDDVLSVNGGPDLPERGSEELKKLLQYHFIPGIWKPKKFKNGMLVKTALLEPGLNNGSQVLSVEVDDDNKQDDSWKSLSFGGASVMREPVQVNNNALIYFISKPVVPPTDALETARPKLDLSAFLLAILATSIGDQIRNTSSTSPLIPRNPAFERLGLLVSNHLLVSSKPDLEKVLLHHTLNTVQYAAALENGTQHTFATLEGSDLSLDRKSNGSIFLSGSGGWVGMKAELYTQDMLTQTGVVHELSDILIPRSVELTIGKLVKAGKGSTMASLITKAGMDWVLNGTAPPEGSPWAEEGLGNVAGWTLLCPTDGAFKDYNLTELFEDKEQLRLVVGQHLIPNPINKDTDSLEDAEPMYNNRPLILDNSPTYSTVYSSSSAYGDVVFKPSEDAQGDISSVLRGPEGRTVQRIGLELCHGVDPLLEAELEE</sequence>
<feature type="domain" description="FAS1" evidence="1">
    <location>
        <begin position="493"/>
        <end position="635"/>
    </location>
</feature>
<feature type="domain" description="FAS1" evidence="1">
    <location>
        <begin position="24"/>
        <end position="202"/>
    </location>
</feature>
<evidence type="ECO:0000259" key="1">
    <source>
        <dbReference type="PROSITE" id="PS50213"/>
    </source>
</evidence>
<feature type="domain" description="FAS1" evidence="1">
    <location>
        <begin position="205"/>
        <end position="338"/>
    </location>
</feature>
<dbReference type="GO" id="GO:0000329">
    <property type="term" value="C:fungal-type vacuole membrane"/>
    <property type="evidence" value="ECO:0007669"/>
    <property type="project" value="TreeGrafter"/>
</dbReference>
<dbReference type="InterPro" id="IPR000782">
    <property type="entry name" value="FAS1_domain"/>
</dbReference>
<dbReference type="EMBL" id="JAACJM010000001">
    <property type="protein sequence ID" value="KAF5375033.1"/>
    <property type="molecule type" value="Genomic_DNA"/>
</dbReference>
<dbReference type="AlphaFoldDB" id="A0A8H5H1J3"/>
<dbReference type="PROSITE" id="PS50213">
    <property type="entry name" value="FAS1"/>
    <property type="match status" value="4"/>
</dbReference>
<feature type="domain" description="FAS1" evidence="1">
    <location>
        <begin position="344"/>
        <end position="490"/>
    </location>
</feature>